<dbReference type="InterPro" id="IPR005479">
    <property type="entry name" value="CPAse_ATP-bd"/>
</dbReference>
<evidence type="ECO:0000256" key="2">
    <source>
        <dbReference type="ARBA" id="ARBA00022741"/>
    </source>
</evidence>
<keyword evidence="2 4" id="KW-0547">Nucleotide-binding</keyword>
<dbReference type="PROSITE" id="PS50975">
    <property type="entry name" value="ATP_GRASP"/>
    <property type="match status" value="1"/>
</dbReference>
<feature type="domain" description="ATP-grasp" evidence="5">
    <location>
        <begin position="118"/>
        <end position="313"/>
    </location>
</feature>
<evidence type="ECO:0000259" key="5">
    <source>
        <dbReference type="PROSITE" id="PS50975"/>
    </source>
</evidence>
<keyword evidence="3 4" id="KW-0067">ATP-binding</keyword>
<dbReference type="SUPFAM" id="SSF56059">
    <property type="entry name" value="Glutathione synthetase ATP-binding domain-like"/>
    <property type="match status" value="1"/>
</dbReference>
<dbReference type="Proteomes" id="UP001631957">
    <property type="component" value="Unassembled WGS sequence"/>
</dbReference>
<sequence length="413" mass="42451">MTEPLLVLVESNTTGTGRLFARRARELGARPVLLAEDPGRYDYARTDGITVVRADTSSLPAVLAAVRALPHAEGSAVAGVTTSSDYFVPVAASAAAALGLPGPDPDAVVRCRHKGGQHAALVAGGVPVAAHALVATAAEALDAVDRIGTPVVLKPVDGSGSSGVRLCGTRQEAAEHAARLLARTHNERGMPVARDFLVEEFVRGSEFSVEVFGDRAVAVVGKHLGRAPHFVEIGHDVPAPVADADAAALADAAVQAVKALGLGFGAAHVELRLRLGEPVLIEVNPRLAGGMIPELIRSATGVDLVRAQVSAALGLPVDLEAVRSHHARLRFLVVDTPARLGGPPDTGGLPEGAEAVLTGRTGVRLEPQRDHRDRVGHATATAPTAEAADLAVAAAHTRLRTSLRPDTGEGAAV</sequence>
<accession>A0ABW9I0A2</accession>
<dbReference type="InterPro" id="IPR041472">
    <property type="entry name" value="BL00235/CARNS1_N"/>
</dbReference>
<gene>
    <name evidence="6" type="ORF">ACKI18_34480</name>
</gene>
<dbReference type="PANTHER" id="PTHR43585">
    <property type="entry name" value="FUMIPYRROLE BIOSYNTHESIS PROTEIN C"/>
    <property type="match status" value="1"/>
</dbReference>
<dbReference type="PANTHER" id="PTHR43585:SF2">
    <property type="entry name" value="ATP-GRASP ENZYME FSQD"/>
    <property type="match status" value="1"/>
</dbReference>
<evidence type="ECO:0000256" key="3">
    <source>
        <dbReference type="ARBA" id="ARBA00022840"/>
    </source>
</evidence>
<dbReference type="InterPro" id="IPR011761">
    <property type="entry name" value="ATP-grasp"/>
</dbReference>
<evidence type="ECO:0000256" key="4">
    <source>
        <dbReference type="PROSITE-ProRule" id="PRU00409"/>
    </source>
</evidence>
<comment type="caution">
    <text evidence="6">The sequence shown here is derived from an EMBL/GenBank/DDBJ whole genome shotgun (WGS) entry which is preliminary data.</text>
</comment>
<evidence type="ECO:0000313" key="6">
    <source>
        <dbReference type="EMBL" id="MFM9613780.1"/>
    </source>
</evidence>
<dbReference type="Gene3D" id="3.30.470.20">
    <property type="entry name" value="ATP-grasp fold, B domain"/>
    <property type="match status" value="1"/>
</dbReference>
<dbReference type="Pfam" id="PF13535">
    <property type="entry name" value="ATP-grasp_4"/>
    <property type="match status" value="1"/>
</dbReference>
<dbReference type="PROSITE" id="PS00867">
    <property type="entry name" value="CPSASE_2"/>
    <property type="match status" value="1"/>
</dbReference>
<dbReference type="Pfam" id="PF18130">
    <property type="entry name" value="ATPgrasp_N"/>
    <property type="match status" value="1"/>
</dbReference>
<keyword evidence="7" id="KW-1185">Reference proteome</keyword>
<dbReference type="EMBL" id="JBJVNI010000022">
    <property type="protein sequence ID" value="MFM9613780.1"/>
    <property type="molecule type" value="Genomic_DNA"/>
</dbReference>
<dbReference type="Gene3D" id="3.40.50.20">
    <property type="match status" value="1"/>
</dbReference>
<dbReference type="InterPro" id="IPR052032">
    <property type="entry name" value="ATP-dep_AA_Ligase"/>
</dbReference>
<organism evidence="6 7">
    <name type="scientific">Streptomyces niveiscabiei</name>
    <dbReference type="NCBI Taxonomy" id="164115"/>
    <lineage>
        <taxon>Bacteria</taxon>
        <taxon>Bacillati</taxon>
        <taxon>Actinomycetota</taxon>
        <taxon>Actinomycetes</taxon>
        <taxon>Kitasatosporales</taxon>
        <taxon>Streptomycetaceae</taxon>
        <taxon>Streptomyces</taxon>
    </lineage>
</organism>
<keyword evidence="1" id="KW-0436">Ligase</keyword>
<proteinExistence type="predicted"/>
<dbReference type="RefSeq" id="WP_063799363.1">
    <property type="nucleotide sequence ID" value="NZ_JBJVNI010000022.1"/>
</dbReference>
<name>A0ABW9I0A2_9ACTN</name>
<evidence type="ECO:0000313" key="7">
    <source>
        <dbReference type="Proteomes" id="UP001631957"/>
    </source>
</evidence>
<evidence type="ECO:0000256" key="1">
    <source>
        <dbReference type="ARBA" id="ARBA00022598"/>
    </source>
</evidence>
<reference evidence="6 7" key="1">
    <citation type="submission" date="2024-12" db="EMBL/GenBank/DDBJ databases">
        <title>Forecasting of Potato common scab and diversities of Pathogenic streptomyces spp. in china.</title>
        <authorList>
            <person name="Handique U."/>
            <person name="Wu J."/>
        </authorList>
    </citation>
    <scope>NUCLEOTIDE SEQUENCE [LARGE SCALE GENOMIC DNA]</scope>
    <source>
        <strain evidence="6 7">ZRIMU1530</strain>
    </source>
</reference>
<protein>
    <submittedName>
        <fullName evidence="6">ATP-grasp domain-containing protein</fullName>
    </submittedName>
</protein>